<comment type="subcellular location">
    <subcellularLocation>
        <location evidence="3">Cytoplasm</location>
    </subcellularLocation>
</comment>
<dbReference type="Pfam" id="PF22600">
    <property type="entry name" value="MTPAP-like_central"/>
    <property type="match status" value="1"/>
</dbReference>
<dbReference type="SUPFAM" id="SSF81631">
    <property type="entry name" value="PAP/OAS1 substrate-binding domain"/>
    <property type="match status" value="1"/>
</dbReference>
<dbReference type="OrthoDB" id="407432at2759"/>
<dbReference type="GO" id="GO:0050265">
    <property type="term" value="F:RNA uridylyltransferase activity"/>
    <property type="evidence" value="ECO:0007669"/>
    <property type="project" value="TreeGrafter"/>
</dbReference>
<evidence type="ECO:0000259" key="11">
    <source>
        <dbReference type="Pfam" id="PF03828"/>
    </source>
</evidence>
<keyword evidence="8" id="KW-0479">Metal-binding</keyword>
<dbReference type="GO" id="GO:0005737">
    <property type="term" value="C:cytoplasm"/>
    <property type="evidence" value="ECO:0007669"/>
    <property type="project" value="UniProtKB-SubCell"/>
</dbReference>
<feature type="domain" description="Poly(A) RNA polymerase mitochondrial-like central palm" evidence="12">
    <location>
        <begin position="159"/>
        <end position="282"/>
    </location>
</feature>
<protein>
    <recommendedName>
        <fullName evidence="5">polynucleotide adenylyltransferase</fullName>
        <ecNumber evidence="5">2.7.7.19</ecNumber>
    </recommendedName>
</protein>
<accession>A0A9P8CM85</accession>
<dbReference type="Pfam" id="PF03828">
    <property type="entry name" value="PAP_assoc"/>
    <property type="match status" value="1"/>
</dbReference>
<evidence type="ECO:0000256" key="1">
    <source>
        <dbReference type="ARBA" id="ARBA00001936"/>
    </source>
</evidence>
<evidence type="ECO:0000256" key="2">
    <source>
        <dbReference type="ARBA" id="ARBA00001946"/>
    </source>
</evidence>
<dbReference type="GO" id="GO:1990817">
    <property type="term" value="F:poly(A) RNA polymerase activity"/>
    <property type="evidence" value="ECO:0007669"/>
    <property type="project" value="UniProtKB-EC"/>
</dbReference>
<evidence type="ECO:0000313" key="13">
    <source>
        <dbReference type="EMBL" id="KAG9251832.1"/>
    </source>
</evidence>
<feature type="domain" description="PAP-associated" evidence="11">
    <location>
        <begin position="812"/>
        <end position="911"/>
    </location>
</feature>
<dbReference type="PANTHER" id="PTHR12271:SF40">
    <property type="entry name" value="POLY(A) RNA POLYMERASE GLD2"/>
    <property type="match status" value="1"/>
</dbReference>
<comment type="caution">
    <text evidence="13">The sequence shown here is derived from an EMBL/GenBank/DDBJ whole genome shotgun (WGS) entry which is preliminary data.</text>
</comment>
<dbReference type="EC" id="2.7.7.19" evidence="5"/>
<dbReference type="InterPro" id="IPR002058">
    <property type="entry name" value="PAP_assoc"/>
</dbReference>
<comment type="cofactor">
    <cofactor evidence="1">
        <name>Mn(2+)</name>
        <dbReference type="ChEBI" id="CHEBI:29035"/>
    </cofactor>
</comment>
<evidence type="ECO:0000256" key="8">
    <source>
        <dbReference type="ARBA" id="ARBA00022723"/>
    </source>
</evidence>
<dbReference type="InterPro" id="IPR054708">
    <property type="entry name" value="MTPAP-like_central"/>
</dbReference>
<name>A0A9P8CM85_9HYPO</name>
<dbReference type="GeneID" id="70289418"/>
<evidence type="ECO:0000256" key="6">
    <source>
        <dbReference type="ARBA" id="ARBA00022490"/>
    </source>
</evidence>
<evidence type="ECO:0000256" key="9">
    <source>
        <dbReference type="ARBA" id="ARBA00022842"/>
    </source>
</evidence>
<evidence type="ECO:0000256" key="7">
    <source>
        <dbReference type="ARBA" id="ARBA00022679"/>
    </source>
</evidence>
<dbReference type="AlphaFoldDB" id="A0A9P8CM85"/>
<dbReference type="PANTHER" id="PTHR12271">
    <property type="entry name" value="POLY A POLYMERASE CID PAP -RELATED"/>
    <property type="match status" value="1"/>
</dbReference>
<dbReference type="Gene3D" id="3.30.460.10">
    <property type="entry name" value="Beta Polymerase, domain 2"/>
    <property type="match status" value="1"/>
</dbReference>
<feature type="compositionally biased region" description="Polar residues" evidence="10">
    <location>
        <begin position="125"/>
        <end position="141"/>
    </location>
</feature>
<dbReference type="InterPro" id="IPR043519">
    <property type="entry name" value="NT_sf"/>
</dbReference>
<keyword evidence="9" id="KW-0460">Magnesium</keyword>
<dbReference type="GO" id="GO:0010605">
    <property type="term" value="P:negative regulation of macromolecule metabolic process"/>
    <property type="evidence" value="ECO:0007669"/>
    <property type="project" value="UniProtKB-ARBA"/>
</dbReference>
<dbReference type="Proteomes" id="UP000887229">
    <property type="component" value="Unassembled WGS sequence"/>
</dbReference>
<feature type="compositionally biased region" description="Polar residues" evidence="10">
    <location>
        <begin position="103"/>
        <end position="116"/>
    </location>
</feature>
<proteinExistence type="inferred from homology"/>
<evidence type="ECO:0000313" key="14">
    <source>
        <dbReference type="Proteomes" id="UP000887229"/>
    </source>
</evidence>
<keyword evidence="7" id="KW-0808">Transferase</keyword>
<dbReference type="SUPFAM" id="SSF81301">
    <property type="entry name" value="Nucleotidyltransferase"/>
    <property type="match status" value="1"/>
</dbReference>
<sequence length="977" mass="109687">MATPVKEPGLEDRLRGLIINNEAQNSSDADTHAGAQHSKVGRKRPNQAERRQMNSQFAIPVDTRTPPQPLHHSRAQPHHNNYHQQPQGQACTNSPHQHHPQHRNQSQWHQSGSRASRPQRGRGNLHQSMSGREPHQGSQALHESPMSPAAIENQAAHLNKLCYEVVTNSQIERSEIAEKENFRVFIEGIVRKTITNHEQEQAQRYDFPSQSVELKCYGSLSSGFATKDADMDLAIFSPLSPVQPDAHGSPIPRIVEKALLDAGFGARLLPRTRVPIIKVCERPPAGFYQNLVHFRAQWEQGLDPSQLHNSKANAGSRAAEAGKDVGEAKDGAIEAEPPANDDAKRPKPGAIYFTVPLIQTGGEKEVYLGQNESFLRQYSERALAIMGWIGLRRGFGRHKNEPTYKSEEWQASEQISRAFIQGLGDKSLSESLQAYPSLQFATDGSIACHFVETTIKQVEGEDLLRGLGNTSDEQSVMSRWRKLMELPVTDIHPDAFGREVESALRDIRALPSIQLEALHQPSFQTPSKYHYRAEEIRKQFEDKGVAIPQSLLAKKYIQGISDETMRRDMLEYVSSLGDQATLSAVATKHKALQLAGEYEEALRQDNIFREEVADDINAYIRLLRSPLGQVNHGSGATAEGIPVTDEYRSLIERIQALPDPHATLDMQKGVVKDLLNFPEKDAGVQCDINFSAHLGFQNTILLRCYAHTDPRVRPMILFVKHWAKMRNINSAYLGTLSSYGYVLMVLHYLVNVAQPFVCPNLQQLAPPVPPHLSPLEYENTVEVKGANIRFWRNEAEIQHLAAASQLNRNTSSVGHLIRGFFEYYARSGQIRHMHSRGFDWAQGVISLRTPGGLLSKQSKDWVHAKHAYQGKDGKFFLDKSEALESLPKGDEVKEVRLRYLLAIEDPFELDHNVARTVTHTGIVAIRDEFRRAWKLLQEAGEGPGQLDELLEDARPSKEPEHSLTNLMKEIHGTDLFE</sequence>
<keyword evidence="14" id="KW-1185">Reference proteome</keyword>
<dbReference type="GO" id="GO:0046872">
    <property type="term" value="F:metal ion binding"/>
    <property type="evidence" value="ECO:0007669"/>
    <property type="project" value="UniProtKB-KW"/>
</dbReference>
<evidence type="ECO:0000259" key="12">
    <source>
        <dbReference type="Pfam" id="PF22600"/>
    </source>
</evidence>
<dbReference type="GO" id="GO:0031123">
    <property type="term" value="P:RNA 3'-end processing"/>
    <property type="evidence" value="ECO:0007669"/>
    <property type="project" value="TreeGrafter"/>
</dbReference>
<gene>
    <name evidence="13" type="ORF">F5Z01DRAFT_252822</name>
</gene>
<comment type="cofactor">
    <cofactor evidence="2">
        <name>Mg(2+)</name>
        <dbReference type="ChEBI" id="CHEBI:18420"/>
    </cofactor>
</comment>
<evidence type="ECO:0000256" key="3">
    <source>
        <dbReference type="ARBA" id="ARBA00004496"/>
    </source>
</evidence>
<dbReference type="Gene3D" id="1.10.1410.10">
    <property type="match status" value="1"/>
</dbReference>
<feature type="region of interest" description="Disordered" evidence="10">
    <location>
        <begin position="18"/>
        <end position="144"/>
    </location>
</feature>
<organism evidence="13 14">
    <name type="scientific">Emericellopsis atlantica</name>
    <dbReference type="NCBI Taxonomy" id="2614577"/>
    <lineage>
        <taxon>Eukaryota</taxon>
        <taxon>Fungi</taxon>
        <taxon>Dikarya</taxon>
        <taxon>Ascomycota</taxon>
        <taxon>Pezizomycotina</taxon>
        <taxon>Sordariomycetes</taxon>
        <taxon>Hypocreomycetidae</taxon>
        <taxon>Hypocreales</taxon>
        <taxon>Bionectriaceae</taxon>
        <taxon>Emericellopsis</taxon>
    </lineage>
</organism>
<comment type="similarity">
    <text evidence="4">Belongs to the DNA polymerase type-B-like family.</text>
</comment>
<dbReference type="RefSeq" id="XP_046115756.1">
    <property type="nucleotide sequence ID" value="XM_046258515.1"/>
</dbReference>
<evidence type="ECO:0000256" key="5">
    <source>
        <dbReference type="ARBA" id="ARBA00012388"/>
    </source>
</evidence>
<dbReference type="EMBL" id="MU251265">
    <property type="protein sequence ID" value="KAG9251832.1"/>
    <property type="molecule type" value="Genomic_DNA"/>
</dbReference>
<feature type="region of interest" description="Disordered" evidence="10">
    <location>
        <begin position="305"/>
        <end position="326"/>
    </location>
</feature>
<feature type="compositionally biased region" description="Basic residues" evidence="10">
    <location>
        <begin position="71"/>
        <end position="81"/>
    </location>
</feature>
<evidence type="ECO:0000256" key="10">
    <source>
        <dbReference type="SAM" id="MobiDB-lite"/>
    </source>
</evidence>
<reference evidence="13" key="1">
    <citation type="journal article" date="2021" name="IMA Fungus">
        <title>Genomic characterization of three marine fungi, including Emericellopsis atlantica sp. nov. with signatures of a generalist lifestyle and marine biomass degradation.</title>
        <authorList>
            <person name="Hagestad O.C."/>
            <person name="Hou L."/>
            <person name="Andersen J.H."/>
            <person name="Hansen E.H."/>
            <person name="Altermark B."/>
            <person name="Li C."/>
            <person name="Kuhnert E."/>
            <person name="Cox R.J."/>
            <person name="Crous P.W."/>
            <person name="Spatafora J.W."/>
            <person name="Lail K."/>
            <person name="Amirebrahimi M."/>
            <person name="Lipzen A."/>
            <person name="Pangilinan J."/>
            <person name="Andreopoulos W."/>
            <person name="Hayes R.D."/>
            <person name="Ng V."/>
            <person name="Grigoriev I.V."/>
            <person name="Jackson S.A."/>
            <person name="Sutton T.D.S."/>
            <person name="Dobson A.D.W."/>
            <person name="Rama T."/>
        </authorList>
    </citation>
    <scope>NUCLEOTIDE SEQUENCE</scope>
    <source>
        <strain evidence="13">TS7</strain>
    </source>
</reference>
<evidence type="ECO:0000256" key="4">
    <source>
        <dbReference type="ARBA" id="ARBA00008593"/>
    </source>
</evidence>
<keyword evidence="6" id="KW-0963">Cytoplasm</keyword>